<proteinExistence type="predicted"/>
<sequence>MAEQLTGVLMGLAVEGVAAQVDLCRRELEAALGLQQALVAKLEEARAAAELARTI</sequence>
<protein>
    <submittedName>
        <fullName evidence="1">Uncharacterized protein</fullName>
    </submittedName>
</protein>
<gene>
    <name evidence="1" type="ORF">LX16_2708</name>
</gene>
<comment type="caution">
    <text evidence="1">The sequence shown here is derived from an EMBL/GenBank/DDBJ whole genome shotgun (WGS) entry which is preliminary data.</text>
</comment>
<dbReference type="AlphaFoldDB" id="A0A562V292"/>
<accession>A0A562V292</accession>
<keyword evidence="2" id="KW-1185">Reference proteome</keyword>
<dbReference type="EMBL" id="VLLL01000006">
    <property type="protein sequence ID" value="TWJ11965.1"/>
    <property type="molecule type" value="Genomic_DNA"/>
</dbReference>
<dbReference type="Proteomes" id="UP000321617">
    <property type="component" value="Unassembled WGS sequence"/>
</dbReference>
<evidence type="ECO:0000313" key="2">
    <source>
        <dbReference type="Proteomes" id="UP000321617"/>
    </source>
</evidence>
<organism evidence="1 2">
    <name type="scientific">Stackebrandtia albiflava</name>
    <dbReference type="NCBI Taxonomy" id="406432"/>
    <lineage>
        <taxon>Bacteria</taxon>
        <taxon>Bacillati</taxon>
        <taxon>Actinomycetota</taxon>
        <taxon>Actinomycetes</taxon>
        <taxon>Glycomycetales</taxon>
        <taxon>Glycomycetaceae</taxon>
        <taxon>Stackebrandtia</taxon>
    </lineage>
</organism>
<reference evidence="1 2" key="1">
    <citation type="journal article" date="2013" name="Stand. Genomic Sci.">
        <title>Genomic Encyclopedia of Type Strains, Phase I: The one thousand microbial genomes (KMG-I) project.</title>
        <authorList>
            <person name="Kyrpides N.C."/>
            <person name="Woyke T."/>
            <person name="Eisen J.A."/>
            <person name="Garrity G."/>
            <person name="Lilburn T.G."/>
            <person name="Beck B.J."/>
            <person name="Whitman W.B."/>
            <person name="Hugenholtz P."/>
            <person name="Klenk H.P."/>
        </authorList>
    </citation>
    <scope>NUCLEOTIDE SEQUENCE [LARGE SCALE GENOMIC DNA]</scope>
    <source>
        <strain evidence="1 2">DSM 45044</strain>
    </source>
</reference>
<name>A0A562V292_9ACTN</name>
<evidence type="ECO:0000313" key="1">
    <source>
        <dbReference type="EMBL" id="TWJ11965.1"/>
    </source>
</evidence>